<dbReference type="PROSITE" id="PS50883">
    <property type="entry name" value="EAL"/>
    <property type="match status" value="1"/>
</dbReference>
<evidence type="ECO:0000259" key="3">
    <source>
        <dbReference type="PROSITE" id="PS50887"/>
    </source>
</evidence>
<dbReference type="InterPro" id="IPR035919">
    <property type="entry name" value="EAL_sf"/>
</dbReference>
<evidence type="ECO:0000313" key="5">
    <source>
        <dbReference type="Proteomes" id="UP000618943"/>
    </source>
</evidence>
<dbReference type="NCBIfam" id="TIGR00229">
    <property type="entry name" value="sensory_box"/>
    <property type="match status" value="1"/>
</dbReference>
<feature type="domain" description="EAL" evidence="2">
    <location>
        <begin position="424"/>
        <end position="675"/>
    </location>
</feature>
<dbReference type="NCBIfam" id="TIGR00254">
    <property type="entry name" value="GGDEF"/>
    <property type="match status" value="1"/>
</dbReference>
<comment type="caution">
    <text evidence="4">The sequence shown here is derived from an EMBL/GenBank/DDBJ whole genome shotgun (WGS) entry which is preliminary data.</text>
</comment>
<dbReference type="SMART" id="SM00052">
    <property type="entry name" value="EAL"/>
    <property type="match status" value="1"/>
</dbReference>
<dbReference type="InterPro" id="IPR000160">
    <property type="entry name" value="GGDEF_dom"/>
</dbReference>
<dbReference type="PANTHER" id="PTHR44757:SF2">
    <property type="entry name" value="BIOFILM ARCHITECTURE MAINTENANCE PROTEIN MBAA"/>
    <property type="match status" value="1"/>
</dbReference>
<dbReference type="Proteomes" id="UP000618943">
    <property type="component" value="Unassembled WGS sequence"/>
</dbReference>
<protein>
    <submittedName>
        <fullName evidence="4">GGDEF domain-containing protein</fullName>
    </submittedName>
</protein>
<dbReference type="InterPro" id="IPR000014">
    <property type="entry name" value="PAS"/>
</dbReference>
<dbReference type="Pfam" id="PF00563">
    <property type="entry name" value="EAL"/>
    <property type="match status" value="1"/>
</dbReference>
<dbReference type="EMBL" id="JAEOAH010000013">
    <property type="protein sequence ID" value="MBK3495368.1"/>
    <property type="molecule type" value="Genomic_DNA"/>
</dbReference>
<dbReference type="SMART" id="SM00267">
    <property type="entry name" value="GGDEF"/>
    <property type="match status" value="1"/>
</dbReference>
<keyword evidence="5" id="KW-1185">Reference proteome</keyword>
<dbReference type="CDD" id="cd01948">
    <property type="entry name" value="EAL"/>
    <property type="match status" value="1"/>
</dbReference>
<dbReference type="CDD" id="cd00130">
    <property type="entry name" value="PAS"/>
    <property type="match status" value="1"/>
</dbReference>
<dbReference type="Pfam" id="PF00990">
    <property type="entry name" value="GGDEF"/>
    <property type="match status" value="1"/>
</dbReference>
<dbReference type="PROSITE" id="PS50112">
    <property type="entry name" value="PAS"/>
    <property type="match status" value="1"/>
</dbReference>
<name>A0ABS1H7G6_9BACL</name>
<dbReference type="InterPro" id="IPR001633">
    <property type="entry name" value="EAL_dom"/>
</dbReference>
<dbReference type="Gene3D" id="3.20.20.450">
    <property type="entry name" value="EAL domain"/>
    <property type="match status" value="1"/>
</dbReference>
<reference evidence="4 5" key="1">
    <citation type="submission" date="2020-12" db="EMBL/GenBank/DDBJ databases">
        <title>YIM B01967 draft genome.</title>
        <authorList>
            <person name="Yan X."/>
        </authorList>
    </citation>
    <scope>NUCLEOTIDE SEQUENCE [LARGE SCALE GENOMIC DNA]</scope>
    <source>
        <strain evidence="4 5">YIM B01967</strain>
    </source>
</reference>
<dbReference type="SUPFAM" id="SSF55073">
    <property type="entry name" value="Nucleotide cyclase"/>
    <property type="match status" value="1"/>
</dbReference>
<dbReference type="Pfam" id="PF13426">
    <property type="entry name" value="PAS_9"/>
    <property type="match status" value="1"/>
</dbReference>
<organism evidence="4 5">
    <name type="scientific">Viridibacillus soli</name>
    <dbReference type="NCBI Taxonomy" id="2798301"/>
    <lineage>
        <taxon>Bacteria</taxon>
        <taxon>Bacillati</taxon>
        <taxon>Bacillota</taxon>
        <taxon>Bacilli</taxon>
        <taxon>Bacillales</taxon>
        <taxon>Caryophanaceae</taxon>
        <taxon>Viridibacillus</taxon>
    </lineage>
</organism>
<dbReference type="SUPFAM" id="SSF141868">
    <property type="entry name" value="EAL domain-like"/>
    <property type="match status" value="1"/>
</dbReference>
<accession>A0ABS1H7G6</accession>
<dbReference type="InterPro" id="IPR052155">
    <property type="entry name" value="Biofilm_reg_signaling"/>
</dbReference>
<evidence type="ECO:0000259" key="1">
    <source>
        <dbReference type="PROSITE" id="PS50112"/>
    </source>
</evidence>
<gene>
    <name evidence="4" type="ORF">JFL43_11015</name>
</gene>
<proteinExistence type="predicted"/>
<dbReference type="InterPro" id="IPR029787">
    <property type="entry name" value="Nucleotide_cyclase"/>
</dbReference>
<dbReference type="SUPFAM" id="SSF55785">
    <property type="entry name" value="PYP-like sensor domain (PAS domain)"/>
    <property type="match status" value="1"/>
</dbReference>
<dbReference type="RefSeq" id="WP_100796293.1">
    <property type="nucleotide sequence ID" value="NZ_JAEOAH010000013.1"/>
</dbReference>
<evidence type="ECO:0000259" key="2">
    <source>
        <dbReference type="PROSITE" id="PS50883"/>
    </source>
</evidence>
<dbReference type="PROSITE" id="PS50887">
    <property type="entry name" value="GGDEF"/>
    <property type="match status" value="1"/>
</dbReference>
<dbReference type="InterPro" id="IPR035965">
    <property type="entry name" value="PAS-like_dom_sf"/>
</dbReference>
<dbReference type="PANTHER" id="PTHR44757">
    <property type="entry name" value="DIGUANYLATE CYCLASE DGCP"/>
    <property type="match status" value="1"/>
</dbReference>
<dbReference type="CDD" id="cd01949">
    <property type="entry name" value="GGDEF"/>
    <property type="match status" value="1"/>
</dbReference>
<dbReference type="Gene3D" id="3.30.450.20">
    <property type="entry name" value="PAS domain"/>
    <property type="match status" value="1"/>
</dbReference>
<sequence length="675" mass="77577">MYNSSLSPQQFLGFVQKLVRLYPESMTILIEQDSQKQYWITYANESFKTFFDTSFEQNALASTFFTHQIGTELEEILLQSNEEIEQNVKQLTFIRNAKQHTVDVGVFSVPAVQHKLICLSFTKIVSEVPYCALMDHNLDPVITIDRNGYIVNSNKSATAVYGYKQDALLQMTLLEIVSKHAIQDMKQLIEKTIEKRQPQELSECNIKNVEEKTLRAYVKSIPVIENNEVKEIQIILRDITAYGETGKTVFYLSYHDQLTGIWNKRALNEHFKEEESSAKRRGNQMAIILLDLDRFKKINDSIGLNKGDELLRKIAQRLSTLTEPNCHMYRQNGDDFIFLIQQADVTITECFAHKILTLLKQPYSIDEQELNISGSIGISMYPDDGVELDTLVQKADQALYYVKERGRAGYRFYHKKMLDTSRTEAVMESHLRRAIEKKELSIHYQPQVDLDTGNINSFEALLRWNNPKFGFVAPGVFIPIAEDSGLILEIGDWVLDQVCIQLKEWQNGGFLDARIAVNISSKQFKQEAFASAIKKYIYKYELNPQALELEITESSMTNIHETLSILKELKQMGVIISIDDFGTGYSSLSYLRRYPIDIIKIDQSFIKEIEQDEKDEAIAKTIIHLAHSLGMEVIAEGVEKKDHVEILKAVNCEKGQGYYFSRPVPIENIIEMYFC</sequence>
<dbReference type="Gene3D" id="3.30.70.270">
    <property type="match status" value="1"/>
</dbReference>
<dbReference type="SMART" id="SM00091">
    <property type="entry name" value="PAS"/>
    <property type="match status" value="1"/>
</dbReference>
<dbReference type="InterPro" id="IPR043128">
    <property type="entry name" value="Rev_trsase/Diguanyl_cyclase"/>
</dbReference>
<feature type="domain" description="PAS" evidence="1">
    <location>
        <begin position="126"/>
        <end position="196"/>
    </location>
</feature>
<evidence type="ECO:0000313" key="4">
    <source>
        <dbReference type="EMBL" id="MBK3495368.1"/>
    </source>
</evidence>
<feature type="domain" description="GGDEF" evidence="3">
    <location>
        <begin position="283"/>
        <end position="415"/>
    </location>
</feature>